<evidence type="ECO:0000313" key="3">
    <source>
        <dbReference type="Proteomes" id="UP001295740"/>
    </source>
</evidence>
<dbReference type="AlphaFoldDB" id="A0AAI8VKC7"/>
<dbReference type="EMBL" id="CAUWAG010000008">
    <property type="protein sequence ID" value="CAJ2506147.1"/>
    <property type="molecule type" value="Genomic_DNA"/>
</dbReference>
<dbReference type="Proteomes" id="UP001295740">
    <property type="component" value="Unassembled WGS sequence"/>
</dbReference>
<name>A0AAI8VKC7_9PEZI</name>
<evidence type="ECO:0000313" key="2">
    <source>
        <dbReference type="EMBL" id="CAJ2506147.1"/>
    </source>
</evidence>
<gene>
    <name evidence="2" type="ORF">KHLLAP_LOCUS6615</name>
</gene>
<feature type="compositionally biased region" description="Low complexity" evidence="1">
    <location>
        <begin position="127"/>
        <end position="136"/>
    </location>
</feature>
<comment type="caution">
    <text evidence="2">The sequence shown here is derived from an EMBL/GenBank/DDBJ whole genome shotgun (WGS) entry which is preliminary data.</text>
</comment>
<feature type="compositionally biased region" description="Basic and acidic residues" evidence="1">
    <location>
        <begin position="213"/>
        <end position="286"/>
    </location>
</feature>
<sequence>MPYSRAPSFYSSNPTCHKWDPETVLGLINPCRGFITCVGTAPSMGRRCRNKPAAATIGCGQSILNKLARQDASKAALSPDLEKAAEHMLCYLHGLRARNARGNQASHIAKDWQSDLEDWAADNETVSSCDSDNDSNSGGGSDHGSHGATAPSRFPLSFNAGANFKKEAEDDCSNDELKAMMKQMQDNLARLQAEMKRRDTHTAQPTSTQAQEQRQDRIEQEEQIRRCREDEERKRREQARCEEEVRKRTQERQRKEREERERAFQEKVRIAQEKREREAREQAQKEQAEWRTAWDRYTSAWDDWEVAYR</sequence>
<evidence type="ECO:0000256" key="1">
    <source>
        <dbReference type="SAM" id="MobiDB-lite"/>
    </source>
</evidence>
<protein>
    <submittedName>
        <fullName evidence="2">Uu.00g002770.m01.CDS01</fullName>
    </submittedName>
</protein>
<feature type="region of interest" description="Disordered" evidence="1">
    <location>
        <begin position="124"/>
        <end position="154"/>
    </location>
</feature>
<organism evidence="2 3">
    <name type="scientific">Anthostomella pinea</name>
    <dbReference type="NCBI Taxonomy" id="933095"/>
    <lineage>
        <taxon>Eukaryota</taxon>
        <taxon>Fungi</taxon>
        <taxon>Dikarya</taxon>
        <taxon>Ascomycota</taxon>
        <taxon>Pezizomycotina</taxon>
        <taxon>Sordariomycetes</taxon>
        <taxon>Xylariomycetidae</taxon>
        <taxon>Xylariales</taxon>
        <taxon>Xylariaceae</taxon>
        <taxon>Anthostomella</taxon>
    </lineage>
</organism>
<accession>A0AAI8VKC7</accession>
<proteinExistence type="predicted"/>
<feature type="region of interest" description="Disordered" evidence="1">
    <location>
        <begin position="196"/>
        <end position="286"/>
    </location>
</feature>
<reference evidence="2" key="1">
    <citation type="submission" date="2023-10" db="EMBL/GenBank/DDBJ databases">
        <authorList>
            <person name="Hackl T."/>
        </authorList>
    </citation>
    <scope>NUCLEOTIDE SEQUENCE</scope>
</reference>
<keyword evidence="3" id="KW-1185">Reference proteome</keyword>